<sequence>MGDMEEIIEHKVEDQTCSIENYEARCWGCGLQLVLPYFAPVFKCGWCGAITVHRLQSSRRCFNYGVLRDRFLVVIVFAVILLFIGGGVWAIFPITFPGLSFSFFIHSFIAAILSFNTLINYCLAVLIPAGHPPHIAWGRVDLVGKGSLDGHRYCDFCKSPKPPQAHHCRTCSACVVDMDHHCPFIGNRVGASNRQHFILFLFFTVLSTLYILLMSIYTGCIIWPHLLEIRHEQSYSAFIRLQTSSSFVSTLIKLFMSGHIFLSARAHTLAYLIVASLSVGIGVGLLLYQQLLSIYSGQTYLDSLQISHGIIQDLTVTGGWDNFRKVFGNSHFIFWMLPKPIRWHDAFGRKYHFK</sequence>
<protein>
    <submittedName>
        <fullName evidence="1">Uncharacterized protein</fullName>
    </submittedName>
</protein>
<reference evidence="2" key="1">
    <citation type="journal article" date="2024" name="Proc. Natl. Acad. Sci. U.S.A.">
        <title>Extraordinary preservation of gene collinearity over three hundred million years revealed in homosporous lycophytes.</title>
        <authorList>
            <person name="Li C."/>
            <person name="Wickell D."/>
            <person name="Kuo L.Y."/>
            <person name="Chen X."/>
            <person name="Nie B."/>
            <person name="Liao X."/>
            <person name="Peng D."/>
            <person name="Ji J."/>
            <person name="Jenkins J."/>
            <person name="Williams M."/>
            <person name="Shu S."/>
            <person name="Plott C."/>
            <person name="Barry K."/>
            <person name="Rajasekar S."/>
            <person name="Grimwood J."/>
            <person name="Han X."/>
            <person name="Sun S."/>
            <person name="Hou Z."/>
            <person name="He W."/>
            <person name="Dai G."/>
            <person name="Sun C."/>
            <person name="Schmutz J."/>
            <person name="Leebens-Mack J.H."/>
            <person name="Li F.W."/>
            <person name="Wang L."/>
        </authorList>
    </citation>
    <scope>NUCLEOTIDE SEQUENCE [LARGE SCALE GENOMIC DNA]</scope>
    <source>
        <strain evidence="2">cv. PW_Plant_1</strain>
    </source>
</reference>
<comment type="caution">
    <text evidence="1">The sequence shown here is derived from an EMBL/GenBank/DDBJ whole genome shotgun (WGS) entry which is preliminary data.</text>
</comment>
<evidence type="ECO:0000313" key="2">
    <source>
        <dbReference type="Proteomes" id="UP001162992"/>
    </source>
</evidence>
<dbReference type="EMBL" id="CM055103">
    <property type="protein sequence ID" value="KAJ7535477.1"/>
    <property type="molecule type" value="Genomic_DNA"/>
</dbReference>
<gene>
    <name evidence="1" type="ORF">O6H91_12G035600</name>
</gene>
<organism evidence="1 2">
    <name type="scientific">Diphasiastrum complanatum</name>
    <name type="common">Issler's clubmoss</name>
    <name type="synonym">Lycopodium complanatum</name>
    <dbReference type="NCBI Taxonomy" id="34168"/>
    <lineage>
        <taxon>Eukaryota</taxon>
        <taxon>Viridiplantae</taxon>
        <taxon>Streptophyta</taxon>
        <taxon>Embryophyta</taxon>
        <taxon>Tracheophyta</taxon>
        <taxon>Lycopodiopsida</taxon>
        <taxon>Lycopodiales</taxon>
        <taxon>Lycopodiaceae</taxon>
        <taxon>Lycopodioideae</taxon>
        <taxon>Diphasiastrum</taxon>
    </lineage>
</organism>
<proteinExistence type="predicted"/>
<accession>A0ACC2C0L8</accession>
<name>A0ACC2C0L8_DIPCM</name>
<keyword evidence="2" id="KW-1185">Reference proteome</keyword>
<evidence type="ECO:0000313" key="1">
    <source>
        <dbReference type="EMBL" id="KAJ7535477.1"/>
    </source>
</evidence>
<dbReference type="Proteomes" id="UP001162992">
    <property type="component" value="Chromosome 12"/>
</dbReference>